<dbReference type="PANTHER" id="PTHR21292:SF1">
    <property type="entry name" value="EXOCYST COMPLEX COMPONENT 3"/>
    <property type="match status" value="1"/>
</dbReference>
<proteinExistence type="inferred from homology"/>
<feature type="compositionally biased region" description="Polar residues" evidence="4">
    <location>
        <begin position="1"/>
        <end position="14"/>
    </location>
</feature>
<sequence>MIQRTIDSLSQTLRHPSDLHGKLDTTQRNNKEKYEKHSQNLMTMMSRCYTSIFDTSKSISELDERFKTFVECKDKNVDVLKAFFSLVKEYKSVRMICLAHSNLAKVIAFLEKLKSIDDPVESEDIMVYHKNVYDAEDFGCQLEMYKSEVSHDDYIEVSKALNTIEKNSLDFTAKVLEACEGFIENHEIVGKLEKIIEKEEERDDLTRKVQAGEVSDDLVLKELNKMYKMYLTRKPKMLKIRVMKAIGVSVKNKFDKLRNEEIFVNKMDFILDDLVFVDENMKFNFYAFDEILVMYHSNLKLFLDDVANRLDAGEILAVIEYTGNYYNTIESRFNRIPDALGKRLIENENDLLEKYSKVAQEKLREWIINITKLEVEKFYARSEELPRDEDDKLISPGFISLLQIVRMQLEPIGFNKRIFAHVTKTVTKYCEMFKTNLIEAMDKDFESSCEMNSRAGYEDFCIMFGNSGLRVAQYITSLPAYHNDEIKELCDIFIDILKASNTYLSEFIIYSCQPAIDKIFTNEWYDGNATKVVMLTLQDFLNDYKNTMSEYSFITFIHELSSSIVLAYMKQLGRKRAVITETCNRMLRYDHSKLLDLLGGYGDKEDVKAGLEPMLKIIPLIETRNDDLFIVEVKSLKFTYPDISKNFIRTIIKKRDDLSDEQKRKFSDRLKECFTNVISKEKTIFSRLTAL</sequence>
<dbReference type="Gene3D" id="1.10.357.50">
    <property type="match status" value="1"/>
</dbReference>
<feature type="region of interest" description="Disordered" evidence="4">
    <location>
        <begin position="1"/>
        <end position="32"/>
    </location>
</feature>
<feature type="compositionally biased region" description="Basic and acidic residues" evidence="4">
    <location>
        <begin position="15"/>
        <end position="32"/>
    </location>
</feature>
<dbReference type="InParanoid" id="A0A0B2UHY1"/>
<evidence type="ECO:0000313" key="5">
    <source>
        <dbReference type="EMBL" id="KHN68804.1"/>
    </source>
</evidence>
<dbReference type="OrthoDB" id="190098at2759"/>
<keyword evidence="2" id="KW-0813">Transport</keyword>
<dbReference type="GO" id="GO:0006887">
    <property type="term" value="P:exocytosis"/>
    <property type="evidence" value="ECO:0007669"/>
    <property type="project" value="UniProtKB-KW"/>
</dbReference>
<evidence type="ECO:0000256" key="1">
    <source>
        <dbReference type="ARBA" id="ARBA00009447"/>
    </source>
</evidence>
<dbReference type="STRING" id="1354746.A0A0B2UHY1"/>
<dbReference type="Gene3D" id="1.10.357.70">
    <property type="entry name" value="Exocyst complex component Sec6, C-terminal domain"/>
    <property type="match status" value="1"/>
</dbReference>
<dbReference type="HOGENOM" id="CLU_025213_0_0_1"/>
<name>A0A0B2UHY1_9MICR</name>
<dbReference type="GeneID" id="26262539"/>
<gene>
    <name evidence="5" type="ORF">M896_120220</name>
</gene>
<comment type="caution">
    <text evidence="5">The sequence shown here is derived from an EMBL/GenBank/DDBJ whole genome shotgun (WGS) entry which is preliminary data.</text>
</comment>
<dbReference type="Pfam" id="PF06046">
    <property type="entry name" value="Sec6"/>
    <property type="match status" value="1"/>
</dbReference>
<keyword evidence="6" id="KW-1185">Reference proteome</keyword>
<dbReference type="EMBL" id="JOKQ01000012">
    <property type="protein sequence ID" value="KHN68804.1"/>
    <property type="molecule type" value="Genomic_DNA"/>
</dbReference>
<dbReference type="PANTHER" id="PTHR21292">
    <property type="entry name" value="EXOCYST COMPLEX COMPONENT SEC6-RELATED"/>
    <property type="match status" value="1"/>
</dbReference>
<evidence type="ECO:0000256" key="3">
    <source>
        <dbReference type="ARBA" id="ARBA00022483"/>
    </source>
</evidence>
<protein>
    <submittedName>
        <fullName evidence="5">Subunit SEC6 of exocyst complex</fullName>
    </submittedName>
</protein>
<dbReference type="Proteomes" id="UP000031056">
    <property type="component" value="Unassembled WGS sequence"/>
</dbReference>
<reference evidence="5 6" key="1">
    <citation type="journal article" date="2014" name="MBio">
        <title>The Ordospora colligata genome; evolution of extreme reduction in microsporidia and host-to-parasite horizontal gene transfer.</title>
        <authorList>
            <person name="Pombert J.-F."/>
            <person name="Haag K.L."/>
            <person name="Beidas S."/>
            <person name="Ebert D."/>
            <person name="Keeling P.J."/>
        </authorList>
    </citation>
    <scope>NUCLEOTIDE SEQUENCE [LARGE SCALE GENOMIC DNA]</scope>
    <source>
        <strain evidence="5 6">OC4</strain>
    </source>
</reference>
<dbReference type="GO" id="GO:0051601">
    <property type="term" value="P:exocyst localization"/>
    <property type="evidence" value="ECO:0007669"/>
    <property type="project" value="TreeGrafter"/>
</dbReference>
<dbReference type="InterPro" id="IPR010326">
    <property type="entry name" value="EXOC3/Sec6"/>
</dbReference>
<dbReference type="RefSeq" id="XP_014562846.1">
    <property type="nucleotide sequence ID" value="XM_014707360.1"/>
</dbReference>
<comment type="similarity">
    <text evidence="1">Belongs to the SEC6 family.</text>
</comment>
<evidence type="ECO:0000256" key="2">
    <source>
        <dbReference type="ARBA" id="ARBA00022448"/>
    </source>
</evidence>
<accession>A0A0B2UHY1</accession>
<dbReference type="InterPro" id="IPR042532">
    <property type="entry name" value="EXOC3/Sec6_C"/>
</dbReference>
<evidence type="ECO:0000256" key="4">
    <source>
        <dbReference type="SAM" id="MobiDB-lite"/>
    </source>
</evidence>
<dbReference type="AlphaFoldDB" id="A0A0B2UHY1"/>
<dbReference type="GO" id="GO:0000149">
    <property type="term" value="F:SNARE binding"/>
    <property type="evidence" value="ECO:0007669"/>
    <property type="project" value="TreeGrafter"/>
</dbReference>
<organism evidence="5 6">
    <name type="scientific">Ordospora colligata OC4</name>
    <dbReference type="NCBI Taxonomy" id="1354746"/>
    <lineage>
        <taxon>Eukaryota</taxon>
        <taxon>Fungi</taxon>
        <taxon>Fungi incertae sedis</taxon>
        <taxon>Microsporidia</taxon>
        <taxon>Ordosporidae</taxon>
        <taxon>Ordospora</taxon>
    </lineage>
</organism>
<dbReference type="GO" id="GO:0000145">
    <property type="term" value="C:exocyst"/>
    <property type="evidence" value="ECO:0007669"/>
    <property type="project" value="InterPro"/>
</dbReference>
<keyword evidence="3" id="KW-0268">Exocytosis</keyword>
<evidence type="ECO:0000313" key="6">
    <source>
        <dbReference type="Proteomes" id="UP000031056"/>
    </source>
</evidence>
<dbReference type="FunCoup" id="A0A0B2UHY1">
    <property type="interactions" value="28"/>
</dbReference>
<dbReference type="VEuPathDB" id="MicrosporidiaDB:M896_120220"/>